<dbReference type="InterPro" id="IPR038725">
    <property type="entry name" value="YdaG_split_barrel_FMN-bd"/>
</dbReference>
<dbReference type="Gene3D" id="2.30.110.10">
    <property type="entry name" value="Electron Transport, Fmn-binding Protein, Chain A"/>
    <property type="match status" value="1"/>
</dbReference>
<feature type="domain" description="General stress protein FMN-binding split barrel" evidence="1">
    <location>
        <begin position="20"/>
        <end position="169"/>
    </location>
</feature>
<dbReference type="PANTHER" id="PTHR34818:SF1">
    <property type="entry name" value="PROTEIN BLI-3"/>
    <property type="match status" value="1"/>
</dbReference>
<dbReference type="InterPro" id="IPR012349">
    <property type="entry name" value="Split_barrel_FMN-bd"/>
</dbReference>
<proteinExistence type="predicted"/>
<dbReference type="PANTHER" id="PTHR34818">
    <property type="entry name" value="PROTEIN BLI-3"/>
    <property type="match status" value="1"/>
</dbReference>
<reference evidence="2 3" key="1">
    <citation type="submission" date="2024-03" db="EMBL/GenBank/DDBJ databases">
        <title>Sequence of Lycoming College Course Isolates.</title>
        <authorList>
            <person name="Plotts O."/>
            <person name="Newman J."/>
        </authorList>
    </citation>
    <scope>NUCLEOTIDE SEQUENCE [LARGE SCALE GENOMIC DNA]</scope>
    <source>
        <strain evidence="2 3">CJB-3</strain>
    </source>
</reference>
<dbReference type="Proteomes" id="UP001378956">
    <property type="component" value="Unassembled WGS sequence"/>
</dbReference>
<dbReference type="Pfam" id="PF16242">
    <property type="entry name" value="Pyrid_ox_like"/>
    <property type="match status" value="1"/>
</dbReference>
<name>A0ABU8NKS5_9SPHI</name>
<evidence type="ECO:0000313" key="2">
    <source>
        <dbReference type="EMBL" id="MEJ2902848.1"/>
    </source>
</evidence>
<dbReference type="EMBL" id="JBBEUB010000003">
    <property type="protein sequence ID" value="MEJ2902848.1"/>
    <property type="molecule type" value="Genomic_DNA"/>
</dbReference>
<accession>A0ABU8NKS5</accession>
<keyword evidence="3" id="KW-1185">Reference proteome</keyword>
<sequence length="178" mass="19867">MNSINQNQPEENYENLNNKDAVEKIRELIAESDICFFCTKAETGPSMGVRPMSIQQVEDNGDLWLVSANDSHTNLEIKMAPEVKLYFKGSKYSDFLYLTGTATIHDDKAKIKALWKPLMKTWFTEGENDPRISLIKVSPGDGYYWGTKNGNLVAGVKMLIGAAIGKTLDDSIEGQLKV</sequence>
<dbReference type="SUPFAM" id="SSF50475">
    <property type="entry name" value="FMN-binding split barrel"/>
    <property type="match status" value="1"/>
</dbReference>
<comment type="caution">
    <text evidence="2">The sequence shown here is derived from an EMBL/GenBank/DDBJ whole genome shotgun (WGS) entry which is preliminary data.</text>
</comment>
<evidence type="ECO:0000259" key="1">
    <source>
        <dbReference type="Pfam" id="PF16242"/>
    </source>
</evidence>
<organism evidence="2 3">
    <name type="scientific">Pedobacter panaciterrae</name>
    <dbReference type="NCBI Taxonomy" id="363849"/>
    <lineage>
        <taxon>Bacteria</taxon>
        <taxon>Pseudomonadati</taxon>
        <taxon>Bacteroidota</taxon>
        <taxon>Sphingobacteriia</taxon>
        <taxon>Sphingobacteriales</taxon>
        <taxon>Sphingobacteriaceae</taxon>
        <taxon>Pedobacter</taxon>
    </lineage>
</organism>
<evidence type="ECO:0000313" key="3">
    <source>
        <dbReference type="Proteomes" id="UP001378956"/>
    </source>
</evidence>
<gene>
    <name evidence="2" type="ORF">WAE58_10450</name>
</gene>
<dbReference type="RefSeq" id="WP_288881191.1">
    <property type="nucleotide sequence ID" value="NZ_CBFGNQ010000006.1"/>
</dbReference>
<dbReference type="InterPro" id="IPR052917">
    <property type="entry name" value="Stress-Dev_Protein"/>
</dbReference>
<protein>
    <submittedName>
        <fullName evidence="2">Pyridoxamine 5'-phosphate oxidase family protein</fullName>
    </submittedName>
</protein>